<protein>
    <submittedName>
        <fullName evidence="1">Uncharacterized protein</fullName>
    </submittedName>
</protein>
<dbReference type="EMBL" id="PVTE01000009">
    <property type="protein sequence ID" value="PRY38420.1"/>
    <property type="molecule type" value="Genomic_DNA"/>
</dbReference>
<name>A0A2T0SYD1_9BACT</name>
<evidence type="ECO:0000313" key="1">
    <source>
        <dbReference type="EMBL" id="PRY38420.1"/>
    </source>
</evidence>
<dbReference type="RefSeq" id="WP_106138152.1">
    <property type="nucleotide sequence ID" value="NZ_PVTE01000009.1"/>
</dbReference>
<sequence length="102" mass="11375">MTLTTELLQALGFQEGEATWTDEYGVTLYKTAMPDDLFTLKRVLTGTAYNKGKKAMQYLATTKPCPVNPCPTETKLMTTVLPVDTTDQSYSIPQWGARFLES</sequence>
<dbReference type="AlphaFoldDB" id="A0A2T0SYD1"/>
<organism evidence="1 2">
    <name type="scientific">Spirosoma oryzae</name>
    <dbReference type="NCBI Taxonomy" id="1469603"/>
    <lineage>
        <taxon>Bacteria</taxon>
        <taxon>Pseudomonadati</taxon>
        <taxon>Bacteroidota</taxon>
        <taxon>Cytophagia</taxon>
        <taxon>Cytophagales</taxon>
        <taxon>Cytophagaceae</taxon>
        <taxon>Spirosoma</taxon>
    </lineage>
</organism>
<gene>
    <name evidence="1" type="ORF">CLV58_109147</name>
</gene>
<reference evidence="1 2" key="1">
    <citation type="submission" date="2018-03" db="EMBL/GenBank/DDBJ databases">
        <title>Genomic Encyclopedia of Archaeal and Bacterial Type Strains, Phase II (KMG-II): from individual species to whole genera.</title>
        <authorList>
            <person name="Goeker M."/>
        </authorList>
    </citation>
    <scope>NUCLEOTIDE SEQUENCE [LARGE SCALE GENOMIC DNA]</scope>
    <source>
        <strain evidence="1 2">DSM 28354</strain>
    </source>
</reference>
<proteinExistence type="predicted"/>
<dbReference type="Proteomes" id="UP000238375">
    <property type="component" value="Unassembled WGS sequence"/>
</dbReference>
<keyword evidence="2" id="KW-1185">Reference proteome</keyword>
<evidence type="ECO:0000313" key="2">
    <source>
        <dbReference type="Proteomes" id="UP000238375"/>
    </source>
</evidence>
<accession>A0A2T0SYD1</accession>
<comment type="caution">
    <text evidence="1">The sequence shown here is derived from an EMBL/GenBank/DDBJ whole genome shotgun (WGS) entry which is preliminary data.</text>
</comment>